<evidence type="ECO:0000313" key="2">
    <source>
        <dbReference type="Proteomes" id="UP000663864"/>
    </source>
</evidence>
<reference evidence="1" key="1">
    <citation type="submission" date="2021-02" db="EMBL/GenBank/DDBJ databases">
        <authorList>
            <person name="Nowell W R."/>
        </authorList>
    </citation>
    <scope>NUCLEOTIDE SEQUENCE</scope>
</reference>
<evidence type="ECO:0000313" key="1">
    <source>
        <dbReference type="EMBL" id="CAF1534379.1"/>
    </source>
</evidence>
<organism evidence="1 2">
    <name type="scientific">Rotaria sordida</name>
    <dbReference type="NCBI Taxonomy" id="392033"/>
    <lineage>
        <taxon>Eukaryota</taxon>
        <taxon>Metazoa</taxon>
        <taxon>Spiralia</taxon>
        <taxon>Gnathifera</taxon>
        <taxon>Rotifera</taxon>
        <taxon>Eurotatoria</taxon>
        <taxon>Bdelloidea</taxon>
        <taxon>Philodinida</taxon>
        <taxon>Philodinidae</taxon>
        <taxon>Rotaria</taxon>
    </lineage>
</organism>
<accession>A0A815VWZ1</accession>
<dbReference type="EMBL" id="CAJNOT010011492">
    <property type="protein sequence ID" value="CAF1534379.1"/>
    <property type="molecule type" value="Genomic_DNA"/>
</dbReference>
<name>A0A815VWZ1_9BILA</name>
<dbReference type="Proteomes" id="UP000663864">
    <property type="component" value="Unassembled WGS sequence"/>
</dbReference>
<sequence length="74" mass="8662">IDEIKALKELKEDRSIIILRADKGNAVVIMNKLDYMNKVEELLEDQNKFCPVKKDESANDENLINRRFAQLKKD</sequence>
<proteinExistence type="predicted"/>
<gene>
    <name evidence="1" type="ORF">ZHD862_LOCUS38853</name>
</gene>
<comment type="caution">
    <text evidence="1">The sequence shown here is derived from an EMBL/GenBank/DDBJ whole genome shotgun (WGS) entry which is preliminary data.</text>
</comment>
<feature type="non-terminal residue" evidence="1">
    <location>
        <position position="1"/>
    </location>
</feature>
<protein>
    <submittedName>
        <fullName evidence="1">Uncharacterized protein</fullName>
    </submittedName>
</protein>
<dbReference type="AlphaFoldDB" id="A0A815VWZ1"/>